<accession>A0A1I7N7W5</accession>
<proteinExistence type="inferred from homology"/>
<name>A0A1I7N7W5_9BACT</name>
<dbReference type="GO" id="GO:0016020">
    <property type="term" value="C:membrane"/>
    <property type="evidence" value="ECO:0007669"/>
    <property type="project" value="TreeGrafter"/>
</dbReference>
<evidence type="ECO:0000256" key="1">
    <source>
        <dbReference type="ARBA" id="ARBA00006484"/>
    </source>
</evidence>
<gene>
    <name evidence="4" type="ORF">SAMN05660895_0880</name>
</gene>
<dbReference type="PANTHER" id="PTHR44196:SF1">
    <property type="entry name" value="DEHYDROGENASE_REDUCTASE SDR FAMILY MEMBER 7B"/>
    <property type="match status" value="1"/>
</dbReference>
<dbReference type="RefSeq" id="WP_092458253.1">
    <property type="nucleotide sequence ID" value="NZ_FPCJ01000001.1"/>
</dbReference>
<dbReference type="AlphaFoldDB" id="A0A1I7N7W5"/>
<dbReference type="SUPFAM" id="SSF51735">
    <property type="entry name" value="NAD(P)-binding Rossmann-fold domains"/>
    <property type="match status" value="1"/>
</dbReference>
<dbReference type="PANTHER" id="PTHR44196">
    <property type="entry name" value="DEHYDROGENASE/REDUCTASE SDR FAMILY MEMBER 7B"/>
    <property type="match status" value="1"/>
</dbReference>
<dbReference type="PRINTS" id="PR00081">
    <property type="entry name" value="GDHRDH"/>
</dbReference>
<evidence type="ECO:0000313" key="4">
    <source>
        <dbReference type="EMBL" id="SFV30754.1"/>
    </source>
</evidence>
<evidence type="ECO:0000313" key="5">
    <source>
        <dbReference type="Proteomes" id="UP000199537"/>
    </source>
</evidence>
<dbReference type="Gene3D" id="3.40.50.720">
    <property type="entry name" value="NAD(P)-binding Rossmann-like Domain"/>
    <property type="match status" value="1"/>
</dbReference>
<dbReference type="InterPro" id="IPR020904">
    <property type="entry name" value="Sc_DH/Rdtase_CS"/>
</dbReference>
<dbReference type="PROSITE" id="PS00061">
    <property type="entry name" value="ADH_SHORT"/>
    <property type="match status" value="1"/>
</dbReference>
<comment type="similarity">
    <text evidence="1 3">Belongs to the short-chain dehydrogenases/reductases (SDR) family.</text>
</comment>
<evidence type="ECO:0000256" key="2">
    <source>
        <dbReference type="ARBA" id="ARBA00023002"/>
    </source>
</evidence>
<dbReference type="InterPro" id="IPR036291">
    <property type="entry name" value="NAD(P)-bd_dom_sf"/>
</dbReference>
<dbReference type="GO" id="GO:0016491">
    <property type="term" value="F:oxidoreductase activity"/>
    <property type="evidence" value="ECO:0007669"/>
    <property type="project" value="UniProtKB-KW"/>
</dbReference>
<keyword evidence="5" id="KW-1185">Reference proteome</keyword>
<dbReference type="PRINTS" id="PR00080">
    <property type="entry name" value="SDRFAMILY"/>
</dbReference>
<protein>
    <submittedName>
        <fullName evidence="4">Short-chain dehydrogenase</fullName>
    </submittedName>
</protein>
<dbReference type="CDD" id="cd05233">
    <property type="entry name" value="SDR_c"/>
    <property type="match status" value="1"/>
</dbReference>
<dbReference type="InterPro" id="IPR002347">
    <property type="entry name" value="SDR_fam"/>
</dbReference>
<sequence>MGYIVISGGSKGIGKAIALHFARQHWHIAICGRDEMALQAVLQETRRLHPEGEMIAERVDLSDKEQVLAFVRLVQQRFPVIDVLVNNAGIFEPGAVHQEAEGQLERLMAINLYSAYYLTRALLPMMIARRQGHIFNMCSVASLQAYANGGSYSISKFALLGFSRNLREELKPYRIKVTAIMPGPTLTDSWAGYPAPATRFIPPEDIATLVWQLSCLAPQTVVEELIVRPMEGDIPADT</sequence>
<dbReference type="Proteomes" id="UP000199537">
    <property type="component" value="Unassembled WGS sequence"/>
</dbReference>
<reference evidence="5" key="1">
    <citation type="submission" date="2016-10" db="EMBL/GenBank/DDBJ databases">
        <authorList>
            <person name="Varghese N."/>
            <person name="Submissions S."/>
        </authorList>
    </citation>
    <scope>NUCLEOTIDE SEQUENCE [LARGE SCALE GENOMIC DNA]</scope>
    <source>
        <strain evidence="5">DSM 14807</strain>
    </source>
</reference>
<keyword evidence="2" id="KW-0560">Oxidoreductase</keyword>
<organism evidence="4 5">
    <name type="scientific">Thermoflavifilum thermophilum</name>
    <dbReference type="NCBI Taxonomy" id="1393122"/>
    <lineage>
        <taxon>Bacteria</taxon>
        <taxon>Pseudomonadati</taxon>
        <taxon>Bacteroidota</taxon>
        <taxon>Chitinophagia</taxon>
        <taxon>Chitinophagales</taxon>
        <taxon>Chitinophagaceae</taxon>
        <taxon>Thermoflavifilum</taxon>
    </lineage>
</organism>
<dbReference type="OrthoDB" id="9775296at2"/>
<evidence type="ECO:0000256" key="3">
    <source>
        <dbReference type="RuleBase" id="RU000363"/>
    </source>
</evidence>
<dbReference type="STRING" id="1393122.SAMN05660895_0880"/>
<dbReference type="EMBL" id="FPCJ01000001">
    <property type="protein sequence ID" value="SFV30754.1"/>
    <property type="molecule type" value="Genomic_DNA"/>
</dbReference>
<dbReference type="Pfam" id="PF00106">
    <property type="entry name" value="adh_short"/>
    <property type="match status" value="1"/>
</dbReference>